<dbReference type="InterPro" id="IPR040155">
    <property type="entry name" value="CEBPZ/Mak21-like"/>
</dbReference>
<evidence type="ECO:0000256" key="2">
    <source>
        <dbReference type="SAM" id="MobiDB-lite"/>
    </source>
</evidence>
<dbReference type="SUPFAM" id="SSF48371">
    <property type="entry name" value="ARM repeat"/>
    <property type="match status" value="1"/>
</dbReference>
<dbReference type="InterPro" id="IPR016024">
    <property type="entry name" value="ARM-type_fold"/>
</dbReference>
<protein>
    <recommendedName>
        <fullName evidence="3">CCAAT-binding factor domain-containing protein</fullName>
    </recommendedName>
</protein>
<comment type="similarity">
    <text evidence="1">Belongs to the CBF/MAK21 family.</text>
</comment>
<dbReference type="Proteomes" id="UP000000600">
    <property type="component" value="Unassembled WGS sequence"/>
</dbReference>
<dbReference type="InterPro" id="IPR005612">
    <property type="entry name" value="CCAAT-binding_factor"/>
</dbReference>
<dbReference type="OrthoDB" id="28947at2759"/>
<name>A0CHD1_PARTE</name>
<feature type="domain" description="CCAAT-binding factor" evidence="3">
    <location>
        <begin position="315"/>
        <end position="450"/>
    </location>
</feature>
<dbReference type="EMBL" id="CT868075">
    <property type="protein sequence ID" value="CAK70198.1"/>
    <property type="molecule type" value="Genomic_DNA"/>
</dbReference>
<reference evidence="4 5" key="1">
    <citation type="journal article" date="2006" name="Nature">
        <title>Global trends of whole-genome duplications revealed by the ciliate Paramecium tetraurelia.</title>
        <authorList>
            <consortium name="Genoscope"/>
            <person name="Aury J.-M."/>
            <person name="Jaillon O."/>
            <person name="Duret L."/>
            <person name="Noel B."/>
            <person name="Jubin C."/>
            <person name="Porcel B.M."/>
            <person name="Segurens B."/>
            <person name="Daubin V."/>
            <person name="Anthouard V."/>
            <person name="Aiach N."/>
            <person name="Arnaiz O."/>
            <person name="Billaut A."/>
            <person name="Beisson J."/>
            <person name="Blanc I."/>
            <person name="Bouhouche K."/>
            <person name="Camara F."/>
            <person name="Duharcourt S."/>
            <person name="Guigo R."/>
            <person name="Gogendeau D."/>
            <person name="Katinka M."/>
            <person name="Keller A.-M."/>
            <person name="Kissmehl R."/>
            <person name="Klotz C."/>
            <person name="Koll F."/>
            <person name="Le Moue A."/>
            <person name="Lepere C."/>
            <person name="Malinsky S."/>
            <person name="Nowacki M."/>
            <person name="Nowak J.K."/>
            <person name="Plattner H."/>
            <person name="Poulain J."/>
            <person name="Ruiz F."/>
            <person name="Serrano V."/>
            <person name="Zagulski M."/>
            <person name="Dessen P."/>
            <person name="Betermier M."/>
            <person name="Weissenbach J."/>
            <person name="Scarpelli C."/>
            <person name="Schachter V."/>
            <person name="Sperling L."/>
            <person name="Meyer E."/>
            <person name="Cohen J."/>
            <person name="Wincker P."/>
        </authorList>
    </citation>
    <scope>NUCLEOTIDE SEQUENCE [LARGE SCALE GENOMIC DNA]</scope>
    <source>
        <strain evidence="4 5">Stock d4-2</strain>
    </source>
</reference>
<keyword evidence="5" id="KW-1185">Reference proteome</keyword>
<sequence>MVKKIEDSFNHAQKLYEYQEKKIRRDKPASDTQLMQKLLHSGTIADKISALSISIKEHPDHALGSLNKLLEIAALPSREKSLKALFQLKDLFVHLILKRGVPCNFEESNLTDELQKYYWHGINQVLIKTCEILIKASEDVLPYVRRQIILMMLELHCAHPIYTKELVKELVNKFGDKEKTLVTLLTKKLSGELSKKPALTYPFLKEAYGFMYRPNLSQDAQYYCLNFINTINLQTQETSSVAYMLKIFFIFFKKIMKIPQADQKCSKLFSQILKGINKTLPYGQSFLDQLKELYKENEKLIYKLIATSDNFKIKIQTLYFVYQISDLNAHFYRSLYEILLSQEIQSTSLGELFFDLLFLSIKQDNEIVRQKAIIKRLLQVSMHSNLSFTITALICVQKLCIEIPQLLEETNEDQEYQYYKRDPLFSGASSFLNEIKAFTSHYHNKAQQIAKQILDKDQNISQKVNPLLEYSQSAFLAKFVEAKNRVTNRISNLSGSVINEEQFKLKYEKQRQQDNKLKQQSKPQRKSSITSEDAFADELFEKELQKGNFSDEDEIDLSMDEDDDDELDLNEDETQNENQPKQIPMIMRKIYKRHKLLKK</sequence>
<feature type="region of interest" description="Disordered" evidence="2">
    <location>
        <begin position="544"/>
        <end position="586"/>
    </location>
</feature>
<dbReference type="PANTHER" id="PTHR12048">
    <property type="entry name" value="CCAAT-BINDING FACTOR-RELATED"/>
    <property type="match status" value="1"/>
</dbReference>
<dbReference type="OMA" id="NKLGHPN"/>
<evidence type="ECO:0000313" key="5">
    <source>
        <dbReference type="Proteomes" id="UP000000600"/>
    </source>
</evidence>
<dbReference type="HOGENOM" id="CLU_455967_0_0_1"/>
<dbReference type="AlphaFoldDB" id="A0CHD1"/>
<accession>A0CHD1</accession>
<feature type="compositionally biased region" description="Acidic residues" evidence="2">
    <location>
        <begin position="550"/>
        <end position="575"/>
    </location>
</feature>
<feature type="compositionally biased region" description="Polar residues" evidence="2">
    <location>
        <begin position="518"/>
        <end position="531"/>
    </location>
</feature>
<evidence type="ECO:0000313" key="4">
    <source>
        <dbReference type="EMBL" id="CAK70198.1"/>
    </source>
</evidence>
<dbReference type="GO" id="GO:0005634">
    <property type="term" value="C:nucleus"/>
    <property type="evidence" value="ECO:0000318"/>
    <property type="project" value="GO_Central"/>
</dbReference>
<gene>
    <name evidence="4" type="ORF">GSPATT00038300001</name>
</gene>
<evidence type="ECO:0000259" key="3">
    <source>
        <dbReference type="Pfam" id="PF03914"/>
    </source>
</evidence>
<dbReference type="InParanoid" id="A0CHD1"/>
<evidence type="ECO:0000256" key="1">
    <source>
        <dbReference type="ARBA" id="ARBA00007797"/>
    </source>
</evidence>
<dbReference type="Pfam" id="PF03914">
    <property type="entry name" value="CBF"/>
    <property type="match status" value="1"/>
</dbReference>
<dbReference type="KEGG" id="ptm:GSPATT00038300001"/>
<dbReference type="eggNOG" id="KOG2038">
    <property type="taxonomic scope" value="Eukaryota"/>
</dbReference>
<dbReference type="RefSeq" id="XP_001437595.1">
    <property type="nucleotide sequence ID" value="XM_001437558.1"/>
</dbReference>
<dbReference type="PANTHER" id="PTHR12048:SF0">
    <property type="entry name" value="CCAAT_ENHANCER-BINDING PROTEIN ZETA"/>
    <property type="match status" value="1"/>
</dbReference>
<feature type="region of interest" description="Disordered" evidence="2">
    <location>
        <begin position="509"/>
        <end position="532"/>
    </location>
</feature>
<dbReference type="GeneID" id="5023380"/>
<organism evidence="4 5">
    <name type="scientific">Paramecium tetraurelia</name>
    <dbReference type="NCBI Taxonomy" id="5888"/>
    <lineage>
        <taxon>Eukaryota</taxon>
        <taxon>Sar</taxon>
        <taxon>Alveolata</taxon>
        <taxon>Ciliophora</taxon>
        <taxon>Intramacronucleata</taxon>
        <taxon>Oligohymenophorea</taxon>
        <taxon>Peniculida</taxon>
        <taxon>Parameciidae</taxon>
        <taxon>Paramecium</taxon>
    </lineage>
</organism>
<dbReference type="STRING" id="5888.A0CHD1"/>
<proteinExistence type="inferred from homology"/>